<sequence length="41" mass="4601">MVALWSVAPRPDRKASPRCKPLTCYPWLPSDWPTPASPQPP</sequence>
<name>A0A3P7NU11_DIBLA</name>
<accession>A0A3P7NU11</accession>
<organism evidence="1 2">
    <name type="scientific">Dibothriocephalus latus</name>
    <name type="common">Fish tapeworm</name>
    <name type="synonym">Diphyllobothrium latum</name>
    <dbReference type="NCBI Taxonomy" id="60516"/>
    <lineage>
        <taxon>Eukaryota</taxon>
        <taxon>Metazoa</taxon>
        <taxon>Spiralia</taxon>
        <taxon>Lophotrochozoa</taxon>
        <taxon>Platyhelminthes</taxon>
        <taxon>Cestoda</taxon>
        <taxon>Eucestoda</taxon>
        <taxon>Diphyllobothriidea</taxon>
        <taxon>Diphyllobothriidae</taxon>
        <taxon>Dibothriocephalus</taxon>
    </lineage>
</organism>
<reference evidence="1 2" key="1">
    <citation type="submission" date="2018-11" db="EMBL/GenBank/DDBJ databases">
        <authorList>
            <consortium name="Pathogen Informatics"/>
        </authorList>
    </citation>
    <scope>NUCLEOTIDE SEQUENCE [LARGE SCALE GENOMIC DNA]</scope>
</reference>
<keyword evidence="2" id="KW-1185">Reference proteome</keyword>
<proteinExistence type="predicted"/>
<dbReference type="EMBL" id="UYRU01090427">
    <property type="protein sequence ID" value="VDN37187.1"/>
    <property type="molecule type" value="Genomic_DNA"/>
</dbReference>
<evidence type="ECO:0000313" key="2">
    <source>
        <dbReference type="Proteomes" id="UP000281553"/>
    </source>
</evidence>
<dbReference type="AlphaFoldDB" id="A0A3P7NU11"/>
<evidence type="ECO:0000313" key="1">
    <source>
        <dbReference type="EMBL" id="VDN37187.1"/>
    </source>
</evidence>
<protein>
    <submittedName>
        <fullName evidence="1">Uncharacterized protein</fullName>
    </submittedName>
</protein>
<dbReference type="Proteomes" id="UP000281553">
    <property type="component" value="Unassembled WGS sequence"/>
</dbReference>
<gene>
    <name evidence="1" type="ORF">DILT_LOCUS17257</name>
</gene>